<evidence type="ECO:0000256" key="6">
    <source>
        <dbReference type="SAM" id="Phobius"/>
    </source>
</evidence>
<reference evidence="8 9" key="1">
    <citation type="submission" date="2011-08" db="EMBL/GenBank/DDBJ databases">
        <authorList>
            <person name="Weinstock G."/>
            <person name="Sodergren E."/>
            <person name="Clifton S."/>
            <person name="Fulton L."/>
            <person name="Fulton B."/>
            <person name="Courtney L."/>
            <person name="Fronick C."/>
            <person name="Harrison M."/>
            <person name="Strong C."/>
            <person name="Farmer C."/>
            <person name="Delahaunty K."/>
            <person name="Markovic C."/>
            <person name="Hall O."/>
            <person name="Minx P."/>
            <person name="Tomlinson C."/>
            <person name="Mitreva M."/>
            <person name="Hou S."/>
            <person name="Chen J."/>
            <person name="Wollam A."/>
            <person name="Pepin K.H."/>
            <person name="Johnson M."/>
            <person name="Bhonagiri V."/>
            <person name="Zhang X."/>
            <person name="Suruliraj S."/>
            <person name="Warren W."/>
            <person name="Chinwalla A."/>
            <person name="Mardis E.R."/>
            <person name="Wilson R.K."/>
        </authorList>
    </citation>
    <scope>NUCLEOTIDE SEQUENCE [LARGE SCALE GENOMIC DNA]</scope>
    <source>
        <strain evidence="8 9">F0357</strain>
    </source>
</reference>
<evidence type="ECO:0000259" key="7">
    <source>
        <dbReference type="Pfam" id="PF00892"/>
    </source>
</evidence>
<dbReference type="RefSeq" id="WP_006790164.1">
    <property type="nucleotide sequence ID" value="NZ_JH417588.1"/>
</dbReference>
<dbReference type="eggNOG" id="COG0697">
    <property type="taxonomic scope" value="Bacteria"/>
</dbReference>
<organism evidence="8 9">
    <name type="scientific">Anaeroglobus geminatus F0357</name>
    <dbReference type="NCBI Taxonomy" id="861450"/>
    <lineage>
        <taxon>Bacteria</taxon>
        <taxon>Bacillati</taxon>
        <taxon>Bacillota</taxon>
        <taxon>Negativicutes</taxon>
        <taxon>Veillonellales</taxon>
        <taxon>Veillonellaceae</taxon>
        <taxon>Anaeroglobus</taxon>
    </lineage>
</organism>
<keyword evidence="3 6" id="KW-0812">Transmembrane</keyword>
<dbReference type="InterPro" id="IPR037185">
    <property type="entry name" value="EmrE-like"/>
</dbReference>
<dbReference type="PANTHER" id="PTHR22911:SF6">
    <property type="entry name" value="SOLUTE CARRIER FAMILY 35 MEMBER G1"/>
    <property type="match status" value="1"/>
</dbReference>
<evidence type="ECO:0000256" key="1">
    <source>
        <dbReference type="ARBA" id="ARBA00004141"/>
    </source>
</evidence>
<comment type="subcellular location">
    <subcellularLocation>
        <location evidence="1">Membrane</location>
        <topology evidence="1">Multi-pass membrane protein</topology>
    </subcellularLocation>
</comment>
<dbReference type="InterPro" id="IPR000620">
    <property type="entry name" value="EamA_dom"/>
</dbReference>
<feature type="transmembrane region" description="Helical" evidence="6">
    <location>
        <begin position="35"/>
        <end position="53"/>
    </location>
</feature>
<dbReference type="Proteomes" id="UP000005481">
    <property type="component" value="Unassembled WGS sequence"/>
</dbReference>
<dbReference type="PANTHER" id="PTHR22911">
    <property type="entry name" value="ACYL-MALONYL CONDENSING ENZYME-RELATED"/>
    <property type="match status" value="1"/>
</dbReference>
<protein>
    <submittedName>
        <fullName evidence="8">Putative membrane protein</fullName>
    </submittedName>
</protein>
<evidence type="ECO:0000256" key="4">
    <source>
        <dbReference type="ARBA" id="ARBA00022989"/>
    </source>
</evidence>
<dbReference type="EMBL" id="AGCJ01000044">
    <property type="protein sequence ID" value="EHM40610.1"/>
    <property type="molecule type" value="Genomic_DNA"/>
</dbReference>
<feature type="transmembrane region" description="Helical" evidence="6">
    <location>
        <begin position="204"/>
        <end position="221"/>
    </location>
</feature>
<proteinExistence type="inferred from homology"/>
<gene>
    <name evidence="8" type="ORF">HMPREF0080_01188</name>
</gene>
<keyword evidence="9" id="KW-1185">Reference proteome</keyword>
<dbReference type="Gene3D" id="1.10.3730.20">
    <property type="match status" value="1"/>
</dbReference>
<name>G9YHQ4_9FIRM</name>
<evidence type="ECO:0000256" key="3">
    <source>
        <dbReference type="ARBA" id="ARBA00022692"/>
    </source>
</evidence>
<dbReference type="AlphaFoldDB" id="G9YHQ4"/>
<comment type="similarity">
    <text evidence="2">Belongs to the EamA transporter family.</text>
</comment>
<keyword evidence="4 6" id="KW-1133">Transmembrane helix</keyword>
<dbReference type="STRING" id="861450.HMPREF0080_01188"/>
<dbReference type="HOGENOM" id="CLU_032828_0_1_9"/>
<evidence type="ECO:0000313" key="9">
    <source>
        <dbReference type="Proteomes" id="UP000005481"/>
    </source>
</evidence>
<dbReference type="SUPFAM" id="SSF103481">
    <property type="entry name" value="Multidrug resistance efflux transporter EmrE"/>
    <property type="match status" value="1"/>
</dbReference>
<dbReference type="GO" id="GO:0016020">
    <property type="term" value="C:membrane"/>
    <property type="evidence" value="ECO:0007669"/>
    <property type="project" value="UniProtKB-SubCell"/>
</dbReference>
<feature type="transmembrane region" description="Helical" evidence="6">
    <location>
        <begin position="89"/>
        <end position="110"/>
    </location>
</feature>
<feature type="transmembrane region" description="Helical" evidence="6">
    <location>
        <begin position="117"/>
        <end position="137"/>
    </location>
</feature>
<dbReference type="PATRIC" id="fig|861450.3.peg.1106"/>
<feature type="transmembrane region" description="Helical" evidence="6">
    <location>
        <begin position="65"/>
        <end position="83"/>
    </location>
</feature>
<accession>G9YHQ4</accession>
<feature type="transmembrane region" description="Helical" evidence="6">
    <location>
        <begin position="143"/>
        <end position="162"/>
    </location>
</feature>
<dbReference type="Pfam" id="PF00892">
    <property type="entry name" value="EamA"/>
    <property type="match status" value="1"/>
</dbReference>
<feature type="transmembrane region" description="Helical" evidence="6">
    <location>
        <begin position="174"/>
        <end position="192"/>
    </location>
</feature>
<evidence type="ECO:0000256" key="5">
    <source>
        <dbReference type="ARBA" id="ARBA00023136"/>
    </source>
</evidence>
<comment type="caution">
    <text evidence="8">The sequence shown here is derived from an EMBL/GenBank/DDBJ whole genome shotgun (WGS) entry which is preliminary data.</text>
</comment>
<evidence type="ECO:0000256" key="2">
    <source>
        <dbReference type="ARBA" id="ARBA00007362"/>
    </source>
</evidence>
<keyword evidence="5 6" id="KW-0472">Membrane</keyword>
<sequence>MNRGVIYAVLAALSFSLQNATVKELSVTMGTGEIAFFRGTLSAIIIIVLMKIQDVHFSHEDRPTLILRGIFGGLGMICLFYGLRGVPLADASILSQLSAFFVMLFAAVFLKELIPKGAILPLAVIVCGASLVVRPWHFDAFNVYSLFVLAQAVLAAAAYTTVSRLTASGKHHQYEIVLYFLICAAIAGAVLMGRDFRMPDMTEWGFCIALGIFSVLGQIWITRSYMYGNAVGQLCSVYCRFFQFPLGVRFLRRDHDCHDLNGRPSDYRRLHVSDEVEARQDLSEK</sequence>
<evidence type="ECO:0000313" key="8">
    <source>
        <dbReference type="EMBL" id="EHM40610.1"/>
    </source>
</evidence>
<feature type="domain" description="EamA" evidence="7">
    <location>
        <begin position="3"/>
        <end position="133"/>
    </location>
</feature>